<dbReference type="Pfam" id="PF00395">
    <property type="entry name" value="SLH"/>
    <property type="match status" value="3"/>
</dbReference>
<dbReference type="PANTHER" id="PTHR43308">
    <property type="entry name" value="OUTER MEMBRANE PROTEIN ALPHA-RELATED"/>
    <property type="match status" value="1"/>
</dbReference>
<protein>
    <submittedName>
        <fullName evidence="2">S-layer homology domain-containing protein</fullName>
    </submittedName>
</protein>
<dbReference type="PANTHER" id="PTHR43308:SF5">
    <property type="entry name" value="S-LAYER PROTEIN _ PEPTIDOGLYCAN ENDO-BETA-N-ACETYLGLUCOSAMINIDASE"/>
    <property type="match status" value="1"/>
</dbReference>
<dbReference type="Proteomes" id="UP000276128">
    <property type="component" value="Unassembled WGS sequence"/>
</dbReference>
<name>A0A3S0A2F4_9BACL</name>
<feature type="domain" description="SLH" evidence="1">
    <location>
        <begin position="242"/>
        <end position="305"/>
    </location>
</feature>
<sequence>IAAGGEAAIKVGGDLVIWTKHFTLFASYTPVAPAQNSGGGSGAPVNSGSISAASGGTITLNGVKIDLPAGAGEGIIQVTVSKLSDASLLPADRARQLAGDIYEITKSKEGDFNKPAVITLPFDKAKVNFEKSTISLYWLDGSKKQWVQLSNVKVDAEKGNVSGAWTHFGKFAVLASDKVKSEQPVAADLTDLQGHWAEASVRELVKRGAINGYPDNTFKPESPITRAEFVSVIVKAFHFQAKAGTSFADTKDHWAKEAIATAAALGVVTGYDDNTFGPDAQITREQMAVIVVRAASLQAASGSVSFSDSGAISDWARAAMATAVATGLIGGYEDGTVKPQADTTRAEAATIILRALQS</sequence>
<dbReference type="AlphaFoldDB" id="A0A3S0A2F4"/>
<feature type="non-terminal residue" evidence="2">
    <location>
        <position position="1"/>
    </location>
</feature>
<gene>
    <name evidence="2" type="ORF">EJQ19_19355</name>
</gene>
<evidence type="ECO:0000313" key="2">
    <source>
        <dbReference type="EMBL" id="RTE08005.1"/>
    </source>
</evidence>
<dbReference type="InterPro" id="IPR001119">
    <property type="entry name" value="SLH_dom"/>
</dbReference>
<dbReference type="PROSITE" id="PS51272">
    <property type="entry name" value="SLH"/>
    <property type="match status" value="3"/>
</dbReference>
<accession>A0A3S0A2F4</accession>
<proteinExistence type="predicted"/>
<keyword evidence="3" id="KW-1185">Reference proteome</keyword>
<comment type="caution">
    <text evidence="2">The sequence shown here is derived from an EMBL/GenBank/DDBJ whole genome shotgun (WGS) entry which is preliminary data.</text>
</comment>
<dbReference type="InterPro" id="IPR051465">
    <property type="entry name" value="Cell_Envelope_Struct_Comp"/>
</dbReference>
<dbReference type="RefSeq" id="WP_206438451.1">
    <property type="nucleotide sequence ID" value="NZ_RXHU01000059.1"/>
</dbReference>
<feature type="domain" description="SLH" evidence="1">
    <location>
        <begin position="306"/>
        <end position="358"/>
    </location>
</feature>
<dbReference type="Gene3D" id="2.60.220.30">
    <property type="match status" value="1"/>
</dbReference>
<evidence type="ECO:0000313" key="3">
    <source>
        <dbReference type="Proteomes" id="UP000276128"/>
    </source>
</evidence>
<dbReference type="EMBL" id="RXHU01000059">
    <property type="protein sequence ID" value="RTE08005.1"/>
    <property type="molecule type" value="Genomic_DNA"/>
</dbReference>
<reference evidence="2 3" key="1">
    <citation type="submission" date="2018-12" db="EMBL/GenBank/DDBJ databases">
        <title>Bacillus ochoae sp. nov., Paenibacillus whitsoniae sp. nov., Paenibacillus spiritus sp. nov. Isolated from the Mars Exploration Rover during spacecraft assembly.</title>
        <authorList>
            <person name="Seuylemezian A."/>
            <person name="Vaishampayan P."/>
        </authorList>
    </citation>
    <scope>NUCLEOTIDE SEQUENCE [LARGE SCALE GENOMIC DNA]</scope>
    <source>
        <strain evidence="2 3">MER 54</strain>
    </source>
</reference>
<organism evidence="2 3">
    <name type="scientific">Paenibacillus whitsoniae</name>
    <dbReference type="NCBI Taxonomy" id="2496558"/>
    <lineage>
        <taxon>Bacteria</taxon>
        <taxon>Bacillati</taxon>
        <taxon>Bacillota</taxon>
        <taxon>Bacilli</taxon>
        <taxon>Bacillales</taxon>
        <taxon>Paenibacillaceae</taxon>
        <taxon>Paenibacillus</taxon>
    </lineage>
</organism>
<evidence type="ECO:0000259" key="1">
    <source>
        <dbReference type="PROSITE" id="PS51272"/>
    </source>
</evidence>
<feature type="domain" description="SLH" evidence="1">
    <location>
        <begin position="184"/>
        <end position="241"/>
    </location>
</feature>